<evidence type="ECO:0000313" key="2">
    <source>
        <dbReference type="EMBL" id="CZS96928.1"/>
    </source>
</evidence>
<sequence length="116" mass="12807">MLTKFLTVSLFAVAVAASAVPPALTISKPNHCKKPFCISFCPDATPFNCCVQYIRDPCSDHQKPPVNPPTKPCTGPNDFDCKCRCEKSPEITYFCNAQYFRDPCEPLDDEVNVSAV</sequence>
<feature type="chain" id="PRO_5009445925" evidence="1">
    <location>
        <begin position="19"/>
        <end position="116"/>
    </location>
</feature>
<keyword evidence="3" id="KW-1185">Reference proteome</keyword>
<evidence type="ECO:0000256" key="1">
    <source>
        <dbReference type="SAM" id="SignalP"/>
    </source>
</evidence>
<proteinExistence type="predicted"/>
<keyword evidence="1" id="KW-0732">Signal</keyword>
<gene>
    <name evidence="2" type="ORF">RCO7_02679</name>
</gene>
<dbReference type="EMBL" id="FJUW01000012">
    <property type="protein sequence ID" value="CZS96928.1"/>
    <property type="molecule type" value="Genomic_DNA"/>
</dbReference>
<dbReference type="InParanoid" id="A0A1E1KFV9"/>
<feature type="signal peptide" evidence="1">
    <location>
        <begin position="1"/>
        <end position="18"/>
    </location>
</feature>
<protein>
    <submittedName>
        <fullName evidence="2">Uncharacterized protein</fullName>
    </submittedName>
</protein>
<organism evidence="2 3">
    <name type="scientific">Rhynchosporium graminicola</name>
    <dbReference type="NCBI Taxonomy" id="2792576"/>
    <lineage>
        <taxon>Eukaryota</taxon>
        <taxon>Fungi</taxon>
        <taxon>Dikarya</taxon>
        <taxon>Ascomycota</taxon>
        <taxon>Pezizomycotina</taxon>
        <taxon>Leotiomycetes</taxon>
        <taxon>Helotiales</taxon>
        <taxon>Ploettnerulaceae</taxon>
        <taxon>Rhynchosporium</taxon>
    </lineage>
</organism>
<comment type="caution">
    <text evidence="2">The sequence shown here is derived from an EMBL/GenBank/DDBJ whole genome shotgun (WGS) entry which is preliminary data.</text>
</comment>
<reference evidence="3" key="1">
    <citation type="submission" date="2016-03" db="EMBL/GenBank/DDBJ databases">
        <authorList>
            <person name="Ploux O."/>
        </authorList>
    </citation>
    <scope>NUCLEOTIDE SEQUENCE [LARGE SCALE GENOMIC DNA]</scope>
    <source>
        <strain evidence="3">UK7</strain>
    </source>
</reference>
<dbReference type="AlphaFoldDB" id="A0A1E1KFV9"/>
<dbReference type="Proteomes" id="UP000178129">
    <property type="component" value="Unassembled WGS sequence"/>
</dbReference>
<name>A0A1E1KFV9_9HELO</name>
<accession>A0A1E1KFV9</accession>
<evidence type="ECO:0000313" key="3">
    <source>
        <dbReference type="Proteomes" id="UP000178129"/>
    </source>
</evidence>